<protein>
    <recommendedName>
        <fullName evidence="4">Leucyl/phenylalanyl-tRNA--protein transferase</fullName>
        <ecNumber evidence="4">2.3.2.6</ecNumber>
    </recommendedName>
    <alternativeName>
        <fullName evidence="4">L/F-transferase</fullName>
    </alternativeName>
    <alternativeName>
        <fullName evidence="4">Leucyltransferase</fullName>
    </alternativeName>
    <alternativeName>
        <fullName evidence="4">Phenyalanyltransferase</fullName>
    </alternativeName>
</protein>
<dbReference type="InterPro" id="IPR042221">
    <property type="entry name" value="Leu/Phe-tRNA_Trfase_N"/>
</dbReference>
<dbReference type="PANTHER" id="PTHR30098">
    <property type="entry name" value="LEUCYL/PHENYLALANYL-TRNA--PROTEIN TRANSFERASE"/>
    <property type="match status" value="1"/>
</dbReference>
<evidence type="ECO:0000256" key="4">
    <source>
        <dbReference type="HAMAP-Rule" id="MF_00688"/>
    </source>
</evidence>
<comment type="caution">
    <text evidence="5">The sequence shown here is derived from an EMBL/GenBank/DDBJ whole genome shotgun (WGS) entry which is preliminary data.</text>
</comment>
<dbReference type="InterPro" id="IPR004616">
    <property type="entry name" value="Leu/Phe-tRNA_Trfase"/>
</dbReference>
<comment type="catalytic activity">
    <reaction evidence="4">
        <text>L-phenylalanyl-tRNA(Phe) + an N-terminal L-alpha-aminoacyl-[protein] = an N-terminal L-phenylalanyl-L-alpha-aminoacyl-[protein] + tRNA(Phe)</text>
        <dbReference type="Rhea" id="RHEA:43632"/>
        <dbReference type="Rhea" id="RHEA-COMP:9668"/>
        <dbReference type="Rhea" id="RHEA-COMP:9699"/>
        <dbReference type="Rhea" id="RHEA-COMP:10636"/>
        <dbReference type="Rhea" id="RHEA-COMP:10637"/>
        <dbReference type="ChEBI" id="CHEBI:78442"/>
        <dbReference type="ChEBI" id="CHEBI:78531"/>
        <dbReference type="ChEBI" id="CHEBI:78597"/>
        <dbReference type="ChEBI" id="CHEBI:83561"/>
        <dbReference type="EC" id="2.3.2.6"/>
    </reaction>
</comment>
<dbReference type="AlphaFoldDB" id="A0A921DRG0"/>
<dbReference type="PANTHER" id="PTHR30098:SF2">
    <property type="entry name" value="LEUCYL_PHENYLALANYL-TRNA--PROTEIN TRANSFERASE"/>
    <property type="match status" value="1"/>
</dbReference>
<gene>
    <name evidence="4 5" type="primary">aat</name>
    <name evidence="5" type="ORF">K8W16_08120</name>
</gene>
<accession>A0A921DRG0</accession>
<evidence type="ECO:0000256" key="2">
    <source>
        <dbReference type="ARBA" id="ARBA00022679"/>
    </source>
</evidence>
<comment type="similarity">
    <text evidence="4">Belongs to the L/F-transferase family.</text>
</comment>
<comment type="catalytic activity">
    <reaction evidence="4">
        <text>N-terminal L-arginyl-[protein] + L-leucyl-tRNA(Leu) = N-terminal L-leucyl-L-arginyl-[protein] + tRNA(Leu) + H(+)</text>
        <dbReference type="Rhea" id="RHEA:50416"/>
        <dbReference type="Rhea" id="RHEA-COMP:9613"/>
        <dbReference type="Rhea" id="RHEA-COMP:9622"/>
        <dbReference type="Rhea" id="RHEA-COMP:12672"/>
        <dbReference type="Rhea" id="RHEA-COMP:12673"/>
        <dbReference type="ChEBI" id="CHEBI:15378"/>
        <dbReference type="ChEBI" id="CHEBI:64719"/>
        <dbReference type="ChEBI" id="CHEBI:78442"/>
        <dbReference type="ChEBI" id="CHEBI:78494"/>
        <dbReference type="ChEBI" id="CHEBI:133044"/>
        <dbReference type="EC" id="2.3.2.6"/>
    </reaction>
</comment>
<dbReference type="InterPro" id="IPR016181">
    <property type="entry name" value="Acyl_CoA_acyltransferase"/>
</dbReference>
<reference evidence="5" key="2">
    <citation type="submission" date="2021-09" db="EMBL/GenBank/DDBJ databases">
        <authorList>
            <person name="Gilroy R."/>
        </authorList>
    </citation>
    <scope>NUCLEOTIDE SEQUENCE</scope>
    <source>
        <strain evidence="5">ChiGjej2B2-19336</strain>
    </source>
</reference>
<keyword evidence="1 4" id="KW-0963">Cytoplasm</keyword>
<dbReference type="NCBIfam" id="TIGR00667">
    <property type="entry name" value="aat"/>
    <property type="match status" value="1"/>
</dbReference>
<organism evidence="5 6">
    <name type="scientific">Mailhella massiliensis</name>
    <dbReference type="NCBI Taxonomy" id="1903261"/>
    <lineage>
        <taxon>Bacteria</taxon>
        <taxon>Pseudomonadati</taxon>
        <taxon>Thermodesulfobacteriota</taxon>
        <taxon>Desulfovibrionia</taxon>
        <taxon>Desulfovibrionales</taxon>
        <taxon>Desulfovibrionaceae</taxon>
        <taxon>Mailhella</taxon>
    </lineage>
</organism>
<dbReference type="Gene3D" id="3.40.630.70">
    <property type="entry name" value="Leucyl/phenylalanyl-tRNA-protein transferase, C-terminal domain"/>
    <property type="match status" value="1"/>
</dbReference>
<dbReference type="Proteomes" id="UP000698963">
    <property type="component" value="Unassembled WGS sequence"/>
</dbReference>
<proteinExistence type="inferred from homology"/>
<comment type="function">
    <text evidence="4">Functions in the N-end rule pathway of protein degradation where it conjugates Leu, Phe and, less efficiently, Met from aminoacyl-tRNAs to the N-termini of proteins containing an N-terminal arginine or lysine.</text>
</comment>
<dbReference type="Gene3D" id="3.30.70.3550">
    <property type="entry name" value="Leucyl/phenylalanyl-tRNA-protein transferase, N-terminal domain"/>
    <property type="match status" value="1"/>
</dbReference>
<name>A0A921DRG0_9BACT</name>
<dbReference type="EC" id="2.3.2.6" evidence="4"/>
<keyword evidence="3 4" id="KW-0012">Acyltransferase</keyword>
<dbReference type="GO" id="GO:0005737">
    <property type="term" value="C:cytoplasm"/>
    <property type="evidence" value="ECO:0007669"/>
    <property type="project" value="UniProtKB-SubCell"/>
</dbReference>
<dbReference type="InterPro" id="IPR042203">
    <property type="entry name" value="Leu/Phe-tRNA_Trfase_C"/>
</dbReference>
<keyword evidence="2 4" id="KW-0808">Transferase</keyword>
<dbReference type="RefSeq" id="WP_304122645.1">
    <property type="nucleotide sequence ID" value="NZ_DYZA01000164.1"/>
</dbReference>
<dbReference type="Pfam" id="PF03588">
    <property type="entry name" value="Leu_Phe_trans"/>
    <property type="match status" value="1"/>
</dbReference>
<evidence type="ECO:0000313" key="5">
    <source>
        <dbReference type="EMBL" id="HJD97594.1"/>
    </source>
</evidence>
<dbReference type="GO" id="GO:0008914">
    <property type="term" value="F:leucyl-tRNA--protein transferase activity"/>
    <property type="evidence" value="ECO:0007669"/>
    <property type="project" value="UniProtKB-UniRule"/>
</dbReference>
<evidence type="ECO:0000256" key="3">
    <source>
        <dbReference type="ARBA" id="ARBA00023315"/>
    </source>
</evidence>
<dbReference type="SUPFAM" id="SSF55729">
    <property type="entry name" value="Acyl-CoA N-acyltransferases (Nat)"/>
    <property type="match status" value="1"/>
</dbReference>
<comment type="subcellular location">
    <subcellularLocation>
        <location evidence="4">Cytoplasm</location>
    </subcellularLocation>
</comment>
<dbReference type="HAMAP" id="MF_00688">
    <property type="entry name" value="Leu_Phe_trans"/>
    <property type="match status" value="1"/>
</dbReference>
<sequence>MPEGGPLWFPPAERALEGGLLMAGGDLSPERLLYAYARGIFPWYEEDSPILWWSPDPRCVLFPERLHVGASLRRVLKSGRFSFSVDAAFSRVIRACAFTPRPGQGGTWLVPAMVEAYERLHALGYAHSVEVWEEGELAGGLYGVLRGRAFFGESMFHLRPDASKAAVVHLISWLREQEVAVVDCQQTTPHMLRFGAEEIPRREFLSLLRRLCPR</sequence>
<dbReference type="EMBL" id="DYZA01000164">
    <property type="protein sequence ID" value="HJD97594.1"/>
    <property type="molecule type" value="Genomic_DNA"/>
</dbReference>
<reference evidence="5" key="1">
    <citation type="journal article" date="2021" name="PeerJ">
        <title>Extensive microbial diversity within the chicken gut microbiome revealed by metagenomics and culture.</title>
        <authorList>
            <person name="Gilroy R."/>
            <person name="Ravi A."/>
            <person name="Getino M."/>
            <person name="Pursley I."/>
            <person name="Horton D.L."/>
            <person name="Alikhan N.F."/>
            <person name="Baker D."/>
            <person name="Gharbi K."/>
            <person name="Hall N."/>
            <person name="Watson M."/>
            <person name="Adriaenssens E.M."/>
            <person name="Foster-Nyarko E."/>
            <person name="Jarju S."/>
            <person name="Secka A."/>
            <person name="Antonio M."/>
            <person name="Oren A."/>
            <person name="Chaudhuri R.R."/>
            <person name="La Ragione R."/>
            <person name="Hildebrand F."/>
            <person name="Pallen M.J."/>
        </authorList>
    </citation>
    <scope>NUCLEOTIDE SEQUENCE</scope>
    <source>
        <strain evidence="5">ChiGjej2B2-19336</strain>
    </source>
</reference>
<evidence type="ECO:0000313" key="6">
    <source>
        <dbReference type="Proteomes" id="UP000698963"/>
    </source>
</evidence>
<evidence type="ECO:0000256" key="1">
    <source>
        <dbReference type="ARBA" id="ARBA00022490"/>
    </source>
</evidence>
<comment type="catalytic activity">
    <reaction evidence="4">
        <text>N-terminal L-lysyl-[protein] + L-leucyl-tRNA(Leu) = N-terminal L-leucyl-L-lysyl-[protein] + tRNA(Leu) + H(+)</text>
        <dbReference type="Rhea" id="RHEA:12340"/>
        <dbReference type="Rhea" id="RHEA-COMP:9613"/>
        <dbReference type="Rhea" id="RHEA-COMP:9622"/>
        <dbReference type="Rhea" id="RHEA-COMP:12670"/>
        <dbReference type="Rhea" id="RHEA-COMP:12671"/>
        <dbReference type="ChEBI" id="CHEBI:15378"/>
        <dbReference type="ChEBI" id="CHEBI:65249"/>
        <dbReference type="ChEBI" id="CHEBI:78442"/>
        <dbReference type="ChEBI" id="CHEBI:78494"/>
        <dbReference type="ChEBI" id="CHEBI:133043"/>
        <dbReference type="EC" id="2.3.2.6"/>
    </reaction>
</comment>
<dbReference type="GO" id="GO:0030163">
    <property type="term" value="P:protein catabolic process"/>
    <property type="evidence" value="ECO:0007669"/>
    <property type="project" value="UniProtKB-UniRule"/>
</dbReference>